<feature type="compositionally biased region" description="Polar residues" evidence="2">
    <location>
        <begin position="236"/>
        <end position="245"/>
    </location>
</feature>
<dbReference type="EMBL" id="JAXOVC010000007">
    <property type="protein sequence ID" value="KAK4499461.1"/>
    <property type="molecule type" value="Genomic_DNA"/>
</dbReference>
<name>A0ABR0EDX8_ZASCE</name>
<feature type="coiled-coil region" evidence="1">
    <location>
        <begin position="68"/>
        <end position="131"/>
    </location>
</feature>
<feature type="region of interest" description="Disordered" evidence="2">
    <location>
        <begin position="134"/>
        <end position="304"/>
    </location>
</feature>
<accession>A0ABR0EDX8</accession>
<proteinExistence type="predicted"/>
<keyword evidence="4" id="KW-1185">Reference proteome</keyword>
<sequence>MEPIHAILEAAKTFESTQIQLEKLKSERDGVASQLQQQKQEFQSSTKDKRVGLKRKIKSVTESFHQEEAILEAKLAELRQKHEKEVSNLESQLDAVRQQFEDVTGPLCMRQQEIDENINEREQILQQLEQRLLARTGEGEPIPKKRRASSVPEEHSHPEATLADSPFAGKDPQNDTSNAANNAVKRRSVSLEVGGEYGGVKASTPDPEPIAMPSTPVVPDTVDPKKRKASAPAMGTSPQSSTTPKLQDDPTRRQSLTSIDPSLDPRRANRRNQSVPSSLSTPMPVRPPAPIFAPKTVAAPAPTPDTLAAQNRYKFDSNPRIAMMARAYADSPRSPKSGESSPRKKFCQGNGKAPHDLFRR</sequence>
<protein>
    <submittedName>
        <fullName evidence="3">Uncharacterized protein</fullName>
    </submittedName>
</protein>
<evidence type="ECO:0000256" key="1">
    <source>
        <dbReference type="SAM" id="Coils"/>
    </source>
</evidence>
<organism evidence="3 4">
    <name type="scientific">Zasmidium cellare</name>
    <name type="common">Wine cellar mold</name>
    <name type="synonym">Racodium cellare</name>
    <dbReference type="NCBI Taxonomy" id="395010"/>
    <lineage>
        <taxon>Eukaryota</taxon>
        <taxon>Fungi</taxon>
        <taxon>Dikarya</taxon>
        <taxon>Ascomycota</taxon>
        <taxon>Pezizomycotina</taxon>
        <taxon>Dothideomycetes</taxon>
        <taxon>Dothideomycetidae</taxon>
        <taxon>Mycosphaerellales</taxon>
        <taxon>Mycosphaerellaceae</taxon>
        <taxon>Zasmidium</taxon>
    </lineage>
</organism>
<keyword evidence="1" id="KW-0175">Coiled coil</keyword>
<feature type="compositionally biased region" description="Polar residues" evidence="2">
    <location>
        <begin position="271"/>
        <end position="281"/>
    </location>
</feature>
<feature type="region of interest" description="Disordered" evidence="2">
    <location>
        <begin position="327"/>
        <end position="360"/>
    </location>
</feature>
<gene>
    <name evidence="3" type="ORF">PRZ48_009976</name>
</gene>
<comment type="caution">
    <text evidence="3">The sequence shown here is derived from an EMBL/GenBank/DDBJ whole genome shotgun (WGS) entry which is preliminary data.</text>
</comment>
<feature type="compositionally biased region" description="Low complexity" evidence="2">
    <location>
        <begin position="293"/>
        <end position="304"/>
    </location>
</feature>
<dbReference type="Proteomes" id="UP001305779">
    <property type="component" value="Unassembled WGS sequence"/>
</dbReference>
<evidence type="ECO:0000313" key="4">
    <source>
        <dbReference type="Proteomes" id="UP001305779"/>
    </source>
</evidence>
<reference evidence="3 4" key="1">
    <citation type="journal article" date="2023" name="G3 (Bethesda)">
        <title>A chromosome-level genome assembly of Zasmidium syzygii isolated from banana leaves.</title>
        <authorList>
            <person name="van Westerhoven A.C."/>
            <person name="Mehrabi R."/>
            <person name="Talebi R."/>
            <person name="Steentjes M.B.F."/>
            <person name="Corcolon B."/>
            <person name="Chong P.A."/>
            <person name="Kema G.H.J."/>
            <person name="Seidl M.F."/>
        </authorList>
    </citation>
    <scope>NUCLEOTIDE SEQUENCE [LARGE SCALE GENOMIC DNA]</scope>
    <source>
        <strain evidence="3 4">P124</strain>
    </source>
</reference>
<evidence type="ECO:0000313" key="3">
    <source>
        <dbReference type="EMBL" id="KAK4499461.1"/>
    </source>
</evidence>
<feature type="coiled-coil region" evidence="1">
    <location>
        <begin position="7"/>
        <end position="41"/>
    </location>
</feature>
<evidence type="ECO:0000256" key="2">
    <source>
        <dbReference type="SAM" id="MobiDB-lite"/>
    </source>
</evidence>